<evidence type="ECO:0000256" key="1">
    <source>
        <dbReference type="SAM" id="MobiDB-lite"/>
    </source>
</evidence>
<evidence type="ECO:0000313" key="2">
    <source>
        <dbReference type="EMBL" id="GAA3287798.1"/>
    </source>
</evidence>
<feature type="region of interest" description="Disordered" evidence="1">
    <location>
        <begin position="1"/>
        <end position="20"/>
    </location>
</feature>
<sequence>MVPDVTAPADERRPLRVSVGHRPPAPMTAYVDQIVGDDLSEVEFTFFMGSYRARDVDVVHVCDVDAFLGGRDRKPAERVAAATEAADDLRDRGIALVRTVVGPERPDDEALAILDRVTSTFVALDEVTPTPDPRRTVVIPHAHHRDRFLGYPRGEQVPGRILCVARAGVGRAAEGPLKVLSVTDTPDLSLRIAGEEDPTLETLLPRAIRRSRGRVTARTETLSDAEVIREVDGAELVVLPAIDSLVDQGLLFTVLSMDRPVLLPDGAAARRLAEEVGPGWVLTHDGPITAEVLDEAVSELRGTERDARPNLAGRGLETTVAAYAEVHRAATARAV</sequence>
<keyword evidence="3" id="KW-1185">Reference proteome</keyword>
<organism evidence="2 3">
    <name type="scientific">Nesterenkonia halobia</name>
    <dbReference type="NCBI Taxonomy" id="37922"/>
    <lineage>
        <taxon>Bacteria</taxon>
        <taxon>Bacillati</taxon>
        <taxon>Actinomycetota</taxon>
        <taxon>Actinomycetes</taxon>
        <taxon>Micrococcales</taxon>
        <taxon>Micrococcaceae</taxon>
        <taxon>Nesterenkonia</taxon>
    </lineage>
</organism>
<dbReference type="Proteomes" id="UP001501736">
    <property type="component" value="Unassembled WGS sequence"/>
</dbReference>
<reference evidence="3" key="1">
    <citation type="journal article" date="2019" name="Int. J. Syst. Evol. Microbiol.">
        <title>The Global Catalogue of Microorganisms (GCM) 10K type strain sequencing project: providing services to taxonomists for standard genome sequencing and annotation.</title>
        <authorList>
            <consortium name="The Broad Institute Genomics Platform"/>
            <consortium name="The Broad Institute Genome Sequencing Center for Infectious Disease"/>
            <person name="Wu L."/>
            <person name="Ma J."/>
        </authorList>
    </citation>
    <scope>NUCLEOTIDE SEQUENCE [LARGE SCALE GENOMIC DNA]</scope>
    <source>
        <strain evidence="3">JCM 11483</strain>
    </source>
</reference>
<proteinExistence type="predicted"/>
<dbReference type="EMBL" id="BAAAYG010000014">
    <property type="protein sequence ID" value="GAA3287798.1"/>
    <property type="molecule type" value="Genomic_DNA"/>
</dbReference>
<protein>
    <submittedName>
        <fullName evidence="2">GDP-mannose--glycolipid 4-beta-D-mannosyltransferase</fullName>
    </submittedName>
</protein>
<name>A0ABP6REW8_9MICC</name>
<comment type="caution">
    <text evidence="2">The sequence shown here is derived from an EMBL/GenBank/DDBJ whole genome shotgun (WGS) entry which is preliminary data.</text>
</comment>
<evidence type="ECO:0000313" key="3">
    <source>
        <dbReference type="Proteomes" id="UP001501736"/>
    </source>
</evidence>
<accession>A0ABP6REW8</accession>
<gene>
    <name evidence="2" type="ORF">GCM10020260_24980</name>
</gene>